<dbReference type="AlphaFoldDB" id="A0A9P6RGV1"/>
<dbReference type="Proteomes" id="UP000823405">
    <property type="component" value="Unassembled WGS sequence"/>
</dbReference>
<dbReference type="InterPro" id="IPR013087">
    <property type="entry name" value="Znf_C2H2_type"/>
</dbReference>
<dbReference type="PANTHER" id="PTHR24379:SF121">
    <property type="entry name" value="C2H2-TYPE DOMAIN-CONTAINING PROTEIN"/>
    <property type="match status" value="1"/>
</dbReference>
<dbReference type="EMBL" id="JAAAIN010000121">
    <property type="protein sequence ID" value="KAG0319960.1"/>
    <property type="molecule type" value="Genomic_DNA"/>
</dbReference>
<protein>
    <recommendedName>
        <fullName evidence="6">C2H2-type domain-containing protein</fullName>
    </recommendedName>
</protein>
<keyword evidence="4" id="KW-0862">Zinc</keyword>
<evidence type="ECO:0000256" key="2">
    <source>
        <dbReference type="ARBA" id="ARBA00022737"/>
    </source>
</evidence>
<name>A0A9P6RGV1_9FUNG</name>
<feature type="domain" description="C2H2-type" evidence="6">
    <location>
        <begin position="469"/>
        <end position="496"/>
    </location>
</feature>
<gene>
    <name evidence="7" type="ORF">BGZ97_001076</name>
</gene>
<keyword evidence="8" id="KW-1185">Reference proteome</keyword>
<evidence type="ECO:0000313" key="7">
    <source>
        <dbReference type="EMBL" id="KAG0319960.1"/>
    </source>
</evidence>
<dbReference type="OrthoDB" id="8117402at2759"/>
<evidence type="ECO:0000256" key="1">
    <source>
        <dbReference type="ARBA" id="ARBA00022723"/>
    </source>
</evidence>
<keyword evidence="3 5" id="KW-0863">Zinc-finger</keyword>
<dbReference type="SMART" id="SM00355">
    <property type="entry name" value="ZnF_C2H2"/>
    <property type="match status" value="3"/>
</dbReference>
<keyword evidence="2" id="KW-0677">Repeat</keyword>
<dbReference type="Gene3D" id="3.30.160.60">
    <property type="entry name" value="Classic Zinc Finger"/>
    <property type="match status" value="2"/>
</dbReference>
<dbReference type="InterPro" id="IPR036236">
    <property type="entry name" value="Znf_C2H2_sf"/>
</dbReference>
<dbReference type="Pfam" id="PF00096">
    <property type="entry name" value="zf-C2H2"/>
    <property type="match status" value="2"/>
</dbReference>
<sequence length="557" mass="59719">MQTPSNTFNPDFLFFDNPSDPTFFNVPSKLDFIQNTNSSSFIKPPIPIPPSSSTFNSPLINQHVFHQSTQPTQAQGHVGHLGPVNLIDGSVLSQQPLSALDCSGWFTPSLSIEANSASASALTPASASASATLTKGDASGFDHLSPFDEVCASAFNTPYAPYLDTPDQTPTQTPLFDSVASEDLCSLQLDDLWTPSAVATLPAAPAASIVNDTSFAQTSSTLDFDLSFTSSASASIPLSSTTQSGQAAQDDVRTNARLQAENALLDFVLFDDIAFPSPMSTFSTPMTNTLTSPSSASSKEFETNELAMQLVAAAAASMSCQSTLSSTQTSPLTTDTSDVLGSLFSDVDLTPLMETTTSPTATATSLFGPDFTLDGAINAVKSSFSFNFGNGGFEIQSSPMVSAGTTSPPMDMNTLLSLCSQQQQQQASLFPSPLLSATTSLSQTAPAENPLKRKVVEVQQTGEESPRQFVCAICGRAFSRLFNLNTHERTHDRSKARLFACPEQGCTKTFTRRNDCQRHQISIHKVTDIYSCHKCPKRYSSREELRSHTDRNCQEDH</sequence>
<feature type="domain" description="C2H2-type" evidence="6">
    <location>
        <begin position="530"/>
        <end position="557"/>
    </location>
</feature>
<comment type="caution">
    <text evidence="7">The sequence shown here is derived from an EMBL/GenBank/DDBJ whole genome shotgun (WGS) entry which is preliminary data.</text>
</comment>
<dbReference type="PROSITE" id="PS00028">
    <property type="entry name" value="ZINC_FINGER_C2H2_1"/>
    <property type="match status" value="2"/>
</dbReference>
<dbReference type="PANTHER" id="PTHR24379">
    <property type="entry name" value="KRAB AND ZINC FINGER DOMAIN-CONTAINING"/>
    <property type="match status" value="1"/>
</dbReference>
<evidence type="ECO:0000259" key="6">
    <source>
        <dbReference type="PROSITE" id="PS50157"/>
    </source>
</evidence>
<dbReference type="SUPFAM" id="SSF57667">
    <property type="entry name" value="beta-beta-alpha zinc fingers"/>
    <property type="match status" value="1"/>
</dbReference>
<dbReference type="FunFam" id="3.30.160.60:FF:000086">
    <property type="entry name" value="transcription factor E4F1 isoform X1"/>
    <property type="match status" value="1"/>
</dbReference>
<evidence type="ECO:0000256" key="4">
    <source>
        <dbReference type="ARBA" id="ARBA00022833"/>
    </source>
</evidence>
<dbReference type="GO" id="GO:0008270">
    <property type="term" value="F:zinc ion binding"/>
    <property type="evidence" value="ECO:0007669"/>
    <property type="project" value="UniProtKB-KW"/>
</dbReference>
<organism evidence="7 8">
    <name type="scientific">Linnemannia gamsii</name>
    <dbReference type="NCBI Taxonomy" id="64522"/>
    <lineage>
        <taxon>Eukaryota</taxon>
        <taxon>Fungi</taxon>
        <taxon>Fungi incertae sedis</taxon>
        <taxon>Mucoromycota</taxon>
        <taxon>Mortierellomycotina</taxon>
        <taxon>Mortierellomycetes</taxon>
        <taxon>Mortierellales</taxon>
        <taxon>Mortierellaceae</taxon>
        <taxon>Linnemannia</taxon>
    </lineage>
</organism>
<proteinExistence type="predicted"/>
<feature type="domain" description="C2H2-type" evidence="6">
    <location>
        <begin position="499"/>
        <end position="524"/>
    </location>
</feature>
<accession>A0A9P6RGV1</accession>
<reference evidence="7" key="1">
    <citation type="journal article" date="2020" name="Fungal Divers.">
        <title>Resolving the Mortierellaceae phylogeny through synthesis of multi-gene phylogenetics and phylogenomics.</title>
        <authorList>
            <person name="Vandepol N."/>
            <person name="Liber J."/>
            <person name="Desiro A."/>
            <person name="Na H."/>
            <person name="Kennedy M."/>
            <person name="Barry K."/>
            <person name="Grigoriev I.V."/>
            <person name="Miller A.N."/>
            <person name="O'Donnell K."/>
            <person name="Stajich J.E."/>
            <person name="Bonito G."/>
        </authorList>
    </citation>
    <scope>NUCLEOTIDE SEQUENCE</scope>
    <source>
        <strain evidence="7">NVP60</strain>
    </source>
</reference>
<evidence type="ECO:0000313" key="8">
    <source>
        <dbReference type="Proteomes" id="UP000823405"/>
    </source>
</evidence>
<keyword evidence="1" id="KW-0479">Metal-binding</keyword>
<dbReference type="PROSITE" id="PS50157">
    <property type="entry name" value="ZINC_FINGER_C2H2_2"/>
    <property type="match status" value="3"/>
</dbReference>
<evidence type="ECO:0000256" key="3">
    <source>
        <dbReference type="ARBA" id="ARBA00022771"/>
    </source>
</evidence>
<evidence type="ECO:0000256" key="5">
    <source>
        <dbReference type="PROSITE-ProRule" id="PRU00042"/>
    </source>
</evidence>